<dbReference type="SMART" id="SM00478">
    <property type="entry name" value="ENDO3c"/>
    <property type="match status" value="1"/>
</dbReference>
<evidence type="ECO:0000256" key="4">
    <source>
        <dbReference type="ARBA" id="ARBA00012045"/>
    </source>
</evidence>
<evidence type="ECO:0000256" key="5">
    <source>
        <dbReference type="ARBA" id="ARBA00022023"/>
    </source>
</evidence>
<name>A0ABD3Q999_9STRA</name>
<dbReference type="Pfam" id="PF00633">
    <property type="entry name" value="HHH"/>
    <property type="match status" value="1"/>
</dbReference>
<keyword evidence="8" id="KW-0378">Hydrolase</keyword>
<dbReference type="InterPro" id="IPR015797">
    <property type="entry name" value="NUDIX_hydrolase-like_dom_sf"/>
</dbReference>
<comment type="caution">
    <text evidence="15">The sequence shown here is derived from an EMBL/GenBank/DDBJ whole genome shotgun (WGS) entry which is preliminary data.</text>
</comment>
<evidence type="ECO:0000256" key="10">
    <source>
        <dbReference type="ARBA" id="ARBA00023014"/>
    </source>
</evidence>
<dbReference type="GO" id="GO:0000701">
    <property type="term" value="F:purine-specific mismatch base pair DNA N-glycosylase activity"/>
    <property type="evidence" value="ECO:0007669"/>
    <property type="project" value="UniProtKB-EC"/>
</dbReference>
<dbReference type="Pfam" id="PF00730">
    <property type="entry name" value="HhH-GPD"/>
    <property type="match status" value="1"/>
</dbReference>
<evidence type="ECO:0000256" key="8">
    <source>
        <dbReference type="ARBA" id="ARBA00022801"/>
    </source>
</evidence>
<evidence type="ECO:0000256" key="12">
    <source>
        <dbReference type="ARBA" id="ARBA00023295"/>
    </source>
</evidence>
<evidence type="ECO:0000259" key="14">
    <source>
        <dbReference type="SMART" id="SM00478"/>
    </source>
</evidence>
<evidence type="ECO:0000256" key="11">
    <source>
        <dbReference type="ARBA" id="ARBA00023204"/>
    </source>
</evidence>
<keyword evidence="7" id="KW-0227">DNA damage</keyword>
<comment type="cofactor">
    <cofactor evidence="2">
        <name>[4Fe-4S] cluster</name>
        <dbReference type="ChEBI" id="CHEBI:49883"/>
    </cofactor>
</comment>
<dbReference type="GO" id="GO:0051536">
    <property type="term" value="F:iron-sulfur cluster binding"/>
    <property type="evidence" value="ECO:0007669"/>
    <property type="project" value="UniProtKB-KW"/>
</dbReference>
<dbReference type="Gene3D" id="3.90.79.10">
    <property type="entry name" value="Nucleoside Triphosphate Pyrophosphohydrolase"/>
    <property type="match status" value="1"/>
</dbReference>
<keyword evidence="16" id="KW-1185">Reference proteome</keyword>
<evidence type="ECO:0000313" key="15">
    <source>
        <dbReference type="EMBL" id="KAL3796944.1"/>
    </source>
</evidence>
<dbReference type="CDD" id="cd00056">
    <property type="entry name" value="ENDO3c"/>
    <property type="match status" value="1"/>
</dbReference>
<organism evidence="15 16">
    <name type="scientific">Cyclotella cryptica</name>
    <dbReference type="NCBI Taxonomy" id="29204"/>
    <lineage>
        <taxon>Eukaryota</taxon>
        <taxon>Sar</taxon>
        <taxon>Stramenopiles</taxon>
        <taxon>Ochrophyta</taxon>
        <taxon>Bacillariophyta</taxon>
        <taxon>Coscinodiscophyceae</taxon>
        <taxon>Thalassiosirophycidae</taxon>
        <taxon>Stephanodiscales</taxon>
        <taxon>Stephanodiscaceae</taxon>
        <taxon>Cyclotella</taxon>
    </lineage>
</organism>
<dbReference type="SUPFAM" id="SSF48150">
    <property type="entry name" value="DNA-glycosylase"/>
    <property type="match status" value="1"/>
</dbReference>
<dbReference type="InterPro" id="IPR003265">
    <property type="entry name" value="HhH-GPD_domain"/>
</dbReference>
<evidence type="ECO:0000256" key="1">
    <source>
        <dbReference type="ARBA" id="ARBA00000843"/>
    </source>
</evidence>
<feature type="compositionally biased region" description="Polar residues" evidence="13">
    <location>
        <begin position="266"/>
        <end position="279"/>
    </location>
</feature>
<keyword evidence="9" id="KW-0408">Iron</keyword>
<feature type="region of interest" description="Disordered" evidence="13">
    <location>
        <begin position="266"/>
        <end position="289"/>
    </location>
</feature>
<dbReference type="EMBL" id="JABMIG020000058">
    <property type="protein sequence ID" value="KAL3796944.1"/>
    <property type="molecule type" value="Genomic_DNA"/>
</dbReference>
<dbReference type="InterPro" id="IPR023170">
    <property type="entry name" value="HhH_base_excis_C"/>
</dbReference>
<dbReference type="PANTHER" id="PTHR42944">
    <property type="entry name" value="ADENINE DNA GLYCOSYLASE"/>
    <property type="match status" value="1"/>
</dbReference>
<evidence type="ECO:0000256" key="7">
    <source>
        <dbReference type="ARBA" id="ARBA00022763"/>
    </source>
</evidence>
<dbReference type="GO" id="GO:0046872">
    <property type="term" value="F:metal ion binding"/>
    <property type="evidence" value="ECO:0007669"/>
    <property type="project" value="UniProtKB-KW"/>
</dbReference>
<sequence>MFFIASRTLSSCPASHMVHPNCHPSSGMQSFPTVQSLADASHDEVNSHWAGLGFYRRARLLHQGAKRVVTDYNGIVPNTVEELMKVEGIGRYTASAIASIAYGVDVPVVDGNVCRVLSRLTGVANHIKAGVLKDDLGWVLAEQIVNAKSCGDGESGEEEDDVIGSPGEFDLDDLYETKVNQALMELGATYCSPSGSGIEEGDPLKDFYVSTQLGVAIGQAIKHDRLASTQPVVGTRNGKNQCRLCDPDGVSSVFYDIVDRINASSKTTTSNPHMISATSGHAAVPMPPPKKAKREEVLAVGVICLEHTHKNDNCWLMVKRPSDGLLAGQWEFPSVCVWTSAQKDPKAKSTSVKLSGDVQVPCIDPSVRSSELNSFIWDVLRSADGAATVKKELSSASRKRVQINDPIVHIFSHVCHTMWVEYGKANSSKVDYEKRWKLKDGREAGWFTARDMQSVGITSGVRKVLTLVEANCGA</sequence>
<keyword evidence="11" id="KW-0234">DNA repair</keyword>
<dbReference type="InterPro" id="IPR011257">
    <property type="entry name" value="DNA_glycosylase"/>
</dbReference>
<evidence type="ECO:0000256" key="6">
    <source>
        <dbReference type="ARBA" id="ARBA00022723"/>
    </source>
</evidence>
<dbReference type="SUPFAM" id="SSF55811">
    <property type="entry name" value="Nudix"/>
    <property type="match status" value="1"/>
</dbReference>
<proteinExistence type="inferred from homology"/>
<evidence type="ECO:0000313" key="16">
    <source>
        <dbReference type="Proteomes" id="UP001516023"/>
    </source>
</evidence>
<gene>
    <name evidence="15" type="ORF">HJC23_000697</name>
</gene>
<dbReference type="Gene3D" id="1.10.340.30">
    <property type="entry name" value="Hypothetical protein, domain 2"/>
    <property type="match status" value="1"/>
</dbReference>
<accession>A0ABD3Q999</accession>
<dbReference type="AlphaFoldDB" id="A0ABD3Q999"/>
<dbReference type="Proteomes" id="UP001516023">
    <property type="component" value="Unassembled WGS sequence"/>
</dbReference>
<comment type="similarity">
    <text evidence="3">Belongs to the Nth/MutY family.</text>
</comment>
<dbReference type="GO" id="GO:0006281">
    <property type="term" value="P:DNA repair"/>
    <property type="evidence" value="ECO:0007669"/>
    <property type="project" value="UniProtKB-KW"/>
</dbReference>
<dbReference type="PANTHER" id="PTHR42944:SF1">
    <property type="entry name" value="ADENINE DNA GLYCOSYLASE"/>
    <property type="match status" value="1"/>
</dbReference>
<dbReference type="InterPro" id="IPR000445">
    <property type="entry name" value="HhH_motif"/>
</dbReference>
<dbReference type="Gene3D" id="1.10.1670.10">
    <property type="entry name" value="Helix-hairpin-Helix base-excision DNA repair enzymes (C-terminal)"/>
    <property type="match status" value="1"/>
</dbReference>
<comment type="catalytic activity">
    <reaction evidence="1">
        <text>Hydrolyzes free adenine bases from 7,8-dihydro-8-oxoguanine:adenine mismatched double-stranded DNA, leaving an apurinic site.</text>
        <dbReference type="EC" id="3.2.2.31"/>
    </reaction>
</comment>
<dbReference type="InterPro" id="IPR044298">
    <property type="entry name" value="MIG/MutY"/>
</dbReference>
<keyword evidence="12" id="KW-0326">Glycosidase</keyword>
<dbReference type="EC" id="3.2.2.31" evidence="4"/>
<feature type="domain" description="HhH-GPD" evidence="14">
    <location>
        <begin position="28"/>
        <end position="150"/>
    </location>
</feature>
<protein>
    <recommendedName>
        <fullName evidence="5">Adenine DNA glycosylase</fullName>
        <ecNumber evidence="4">3.2.2.31</ecNumber>
    </recommendedName>
</protein>
<evidence type="ECO:0000256" key="9">
    <source>
        <dbReference type="ARBA" id="ARBA00023004"/>
    </source>
</evidence>
<keyword evidence="6" id="KW-0479">Metal-binding</keyword>
<evidence type="ECO:0000256" key="3">
    <source>
        <dbReference type="ARBA" id="ARBA00008343"/>
    </source>
</evidence>
<evidence type="ECO:0000256" key="13">
    <source>
        <dbReference type="SAM" id="MobiDB-lite"/>
    </source>
</evidence>
<reference evidence="15 16" key="1">
    <citation type="journal article" date="2020" name="G3 (Bethesda)">
        <title>Improved Reference Genome for Cyclotella cryptica CCMP332, a Model for Cell Wall Morphogenesis, Salinity Adaptation, and Lipid Production in Diatoms (Bacillariophyta).</title>
        <authorList>
            <person name="Roberts W.R."/>
            <person name="Downey K.M."/>
            <person name="Ruck E.C."/>
            <person name="Traller J.C."/>
            <person name="Alverson A.J."/>
        </authorList>
    </citation>
    <scope>NUCLEOTIDE SEQUENCE [LARGE SCALE GENOMIC DNA]</scope>
    <source>
        <strain evidence="15 16">CCMP332</strain>
    </source>
</reference>
<evidence type="ECO:0000256" key="2">
    <source>
        <dbReference type="ARBA" id="ARBA00001966"/>
    </source>
</evidence>
<keyword evidence="10" id="KW-0411">Iron-sulfur</keyword>